<evidence type="ECO:0000313" key="2">
    <source>
        <dbReference type="EMBL" id="QDU29842.1"/>
    </source>
</evidence>
<evidence type="ECO:0000256" key="1">
    <source>
        <dbReference type="SAM" id="SignalP"/>
    </source>
</evidence>
<feature type="signal peptide" evidence="1">
    <location>
        <begin position="1"/>
        <end position="23"/>
    </location>
</feature>
<keyword evidence="3" id="KW-1185">Reference proteome</keyword>
<reference evidence="2 3" key="1">
    <citation type="submission" date="2019-02" db="EMBL/GenBank/DDBJ databases">
        <title>Deep-cultivation of Planctomycetes and their phenomic and genomic characterization uncovers novel biology.</title>
        <authorList>
            <person name="Wiegand S."/>
            <person name="Jogler M."/>
            <person name="Boedeker C."/>
            <person name="Pinto D."/>
            <person name="Vollmers J."/>
            <person name="Rivas-Marin E."/>
            <person name="Kohn T."/>
            <person name="Peeters S.H."/>
            <person name="Heuer A."/>
            <person name="Rast P."/>
            <person name="Oberbeckmann S."/>
            <person name="Bunk B."/>
            <person name="Jeske O."/>
            <person name="Meyerdierks A."/>
            <person name="Storesund J.E."/>
            <person name="Kallscheuer N."/>
            <person name="Luecker S."/>
            <person name="Lage O.M."/>
            <person name="Pohl T."/>
            <person name="Merkel B.J."/>
            <person name="Hornburger P."/>
            <person name="Mueller R.-W."/>
            <person name="Bruemmer F."/>
            <person name="Labrenz M."/>
            <person name="Spormann A.M."/>
            <person name="Op den Camp H."/>
            <person name="Overmann J."/>
            <person name="Amann R."/>
            <person name="Jetten M.S.M."/>
            <person name="Mascher T."/>
            <person name="Medema M.H."/>
            <person name="Devos D.P."/>
            <person name="Kaster A.-K."/>
            <person name="Ovreas L."/>
            <person name="Rohde M."/>
            <person name="Galperin M.Y."/>
            <person name="Jogler C."/>
        </authorList>
    </citation>
    <scope>NUCLEOTIDE SEQUENCE [LARGE SCALE GENOMIC DNA]</scope>
    <source>
        <strain evidence="2 3">ETA_A8</strain>
    </source>
</reference>
<proteinExistence type="predicted"/>
<keyword evidence="1" id="KW-0732">Signal</keyword>
<organism evidence="2 3">
    <name type="scientific">Anatilimnocola aggregata</name>
    <dbReference type="NCBI Taxonomy" id="2528021"/>
    <lineage>
        <taxon>Bacteria</taxon>
        <taxon>Pseudomonadati</taxon>
        <taxon>Planctomycetota</taxon>
        <taxon>Planctomycetia</taxon>
        <taxon>Pirellulales</taxon>
        <taxon>Pirellulaceae</taxon>
        <taxon>Anatilimnocola</taxon>
    </lineage>
</organism>
<evidence type="ECO:0000313" key="3">
    <source>
        <dbReference type="Proteomes" id="UP000315017"/>
    </source>
</evidence>
<dbReference type="AlphaFoldDB" id="A0A517YI04"/>
<protein>
    <submittedName>
        <fullName evidence="2">Uncharacterized protein</fullName>
    </submittedName>
</protein>
<feature type="chain" id="PRO_5022234445" evidence="1">
    <location>
        <begin position="24"/>
        <end position="824"/>
    </location>
</feature>
<gene>
    <name evidence="2" type="ORF">ETAA8_49570</name>
</gene>
<name>A0A517YI04_9BACT</name>
<dbReference type="Proteomes" id="UP000315017">
    <property type="component" value="Chromosome"/>
</dbReference>
<sequence precursor="true">MSTVRLAILIVPALLVGANFASGAEPVNISGIYPQLAMFNNEGECGTGAVVPWANRLWVITYGPHLPFGSSDKLYEITPELQQIVRPESVGGTPANRLIHRESNQLAIGPYLIDANGKVRVIPPKLMPGRLTGTARHLTDPANKLYYATMEEGLYEVDVRSLEIKGLIVDGNKPGAGQTDEKSPATVQSKLPGYHGKGLYSAQGRLVYANNGERSEAALRDPTIPSGALAEWKGAGDWELVRRNQFTEVTGPGGILGNSKETDPLWSMGWDAKSLILMVLDGGQWHAFRLPKASHSYDGAHGWNTEWPRIRDIGEPGKTDLLMTMHGMFWRFPATFTAKTAAGIRPRSSYLKVIGDFCRWNDGLVMGCDDTAKSEFLNKRKMKGDLAGPGQSQSNLWFIQPELLDQLGPVIGRGAVWLNDEVAANKPTDPFLVAGFEHRSLVISHDHQTEVTFTIEMDEKGDGQWKTYRKARIAPQSSSRLSIPAEVKAEWLRIRSSADLTKATAVFQLSNPDRRKPVADEIFAGIAKPAQKELSGGVIYARGANLKTLRFAAKSTAGGEVKDLGSYDLDANLKLIRVDDPKGPEWAEKNYAIPTNVITIDEASVLNIDEQGRRWRLPKGDLAFDHVGPFGAERVDREVCTERDLLNVHGTFYELPAENAGGFAKVRPVATHNRRIHDYCSYRGLLVVSGIEAGDTKNPHLITSDDGLCKLWVGAVDDLWKFGKPRGVGGPWKQTKVTAKEVSDPYLMTGYDQKRLTIEHGAAKAVTFRIEADFTGTGTWSKYEEVEVPAGAALKHVFPADFSAYWVRLVPSENCTATAIFTYE</sequence>
<dbReference type="RefSeq" id="WP_202921231.1">
    <property type="nucleotide sequence ID" value="NZ_CP036274.1"/>
</dbReference>
<dbReference type="EMBL" id="CP036274">
    <property type="protein sequence ID" value="QDU29842.1"/>
    <property type="molecule type" value="Genomic_DNA"/>
</dbReference>
<dbReference type="KEGG" id="aagg:ETAA8_49570"/>
<accession>A0A517YI04</accession>